<dbReference type="Pfam" id="PF25989">
    <property type="entry name" value="YknX_C"/>
    <property type="match status" value="1"/>
</dbReference>
<dbReference type="Gene3D" id="1.10.287.470">
    <property type="entry name" value="Helix hairpin bin"/>
    <property type="match status" value="1"/>
</dbReference>
<dbReference type="InterPro" id="IPR058624">
    <property type="entry name" value="MdtA-like_HH"/>
</dbReference>
<dbReference type="PANTHER" id="PTHR30469">
    <property type="entry name" value="MULTIDRUG RESISTANCE PROTEIN MDTA"/>
    <property type="match status" value="1"/>
</dbReference>
<gene>
    <name evidence="8" type="ORF">SNE34_10520</name>
</gene>
<dbReference type="Proteomes" id="UP001355056">
    <property type="component" value="Unassembled WGS sequence"/>
</dbReference>
<evidence type="ECO:0000256" key="3">
    <source>
        <dbReference type="SAM" id="MobiDB-lite"/>
    </source>
</evidence>
<sequence length="392" mass="40005">MSAAILVLAGCGEDPAAAGAAAGGPPGGMQLPVEAVTVQPQPLSGGLQTVGSLRADESVVVRPEVGGRIERIHFEEGGRIEAGQPLFTLDASVARAALNEAEANLENSRRANARAAELADSQLIAKSDYDATRAAFAVDQARVASARAALSKMTLRAPFSGRIGLREVSVGDFVSVGQDLVPLVRMDPIEVDFSVPEGALSQIASGQSIDVTVDAFPGETFGGKVVAIAPVIDPNSRSVQLRAEIPNPDGRLRPGQFAKLVLDTSEGVAKGLLVPEQALMQEGETRFVYTVVDGKAHKAVVTTGTRVPGKVQVVEGLNPGDVVITAGQGKPMMHEGMAVMVLPEGGAQPADPAGAQLDAAAPAGEAAEGATAPQPAATAGTDTHETAAEDAQ</sequence>
<dbReference type="SUPFAM" id="SSF111369">
    <property type="entry name" value="HlyD-like secretion proteins"/>
    <property type="match status" value="1"/>
</dbReference>
<name>A0ABU7YZT8_9GAMM</name>
<dbReference type="Gene3D" id="2.40.420.20">
    <property type="match status" value="1"/>
</dbReference>
<comment type="caution">
    <text evidence="8">The sequence shown here is derived from an EMBL/GenBank/DDBJ whole genome shotgun (WGS) entry which is preliminary data.</text>
</comment>
<evidence type="ECO:0000256" key="1">
    <source>
        <dbReference type="ARBA" id="ARBA00009477"/>
    </source>
</evidence>
<dbReference type="Gene3D" id="2.40.30.170">
    <property type="match status" value="1"/>
</dbReference>
<feature type="compositionally biased region" description="Basic and acidic residues" evidence="3">
    <location>
        <begin position="382"/>
        <end position="392"/>
    </location>
</feature>
<reference evidence="8 9" key="1">
    <citation type="journal article" date="2016" name="Int. J. Syst. Evol. Microbiol.">
        <title>Lysobacter erysipheiresistens sp. nov., an antagonist of powdery mildew, isolated from tobacco-cultivated soil.</title>
        <authorList>
            <person name="Xie B."/>
            <person name="Li T."/>
            <person name="Lin X."/>
            <person name="Wang C.J."/>
            <person name="Chen Y.J."/>
            <person name="Liu W.J."/>
            <person name="Zhao Z.W."/>
        </authorList>
    </citation>
    <scope>NUCLEOTIDE SEQUENCE [LARGE SCALE GENOMIC DNA]</scope>
    <source>
        <strain evidence="8 9">RS-LYSO-3</strain>
    </source>
</reference>
<protein>
    <submittedName>
        <fullName evidence="8">Efflux RND transporter periplasmic adaptor subunit</fullName>
    </submittedName>
</protein>
<dbReference type="Pfam" id="PF25876">
    <property type="entry name" value="HH_MFP_RND"/>
    <property type="match status" value="1"/>
</dbReference>
<dbReference type="Pfam" id="PF25954">
    <property type="entry name" value="Beta-barrel_RND_2"/>
    <property type="match status" value="1"/>
</dbReference>
<feature type="region of interest" description="Disordered" evidence="3">
    <location>
        <begin position="344"/>
        <end position="392"/>
    </location>
</feature>
<dbReference type="InterPro" id="IPR006143">
    <property type="entry name" value="RND_pump_MFP"/>
</dbReference>
<dbReference type="PANTHER" id="PTHR30469:SF11">
    <property type="entry name" value="BLL4320 PROTEIN"/>
    <property type="match status" value="1"/>
</dbReference>
<evidence type="ECO:0000259" key="6">
    <source>
        <dbReference type="Pfam" id="PF25954"/>
    </source>
</evidence>
<feature type="compositionally biased region" description="Low complexity" evidence="3">
    <location>
        <begin position="344"/>
        <end position="381"/>
    </location>
</feature>
<dbReference type="EMBL" id="JAXGFP010000005">
    <property type="protein sequence ID" value="MEG3184441.1"/>
    <property type="molecule type" value="Genomic_DNA"/>
</dbReference>
<proteinExistence type="inferred from homology"/>
<feature type="coiled-coil region" evidence="2">
    <location>
        <begin position="91"/>
        <end position="118"/>
    </location>
</feature>
<dbReference type="Gene3D" id="2.40.50.100">
    <property type="match status" value="1"/>
</dbReference>
<keyword evidence="2" id="KW-0175">Coiled coil</keyword>
<dbReference type="InterPro" id="IPR058792">
    <property type="entry name" value="Beta-barrel_RND_2"/>
</dbReference>
<comment type="similarity">
    <text evidence="1">Belongs to the membrane fusion protein (MFP) (TC 8.A.1) family.</text>
</comment>
<dbReference type="NCBIfam" id="TIGR01730">
    <property type="entry name" value="RND_mfp"/>
    <property type="match status" value="1"/>
</dbReference>
<accession>A0ABU7YZT8</accession>
<dbReference type="RefSeq" id="WP_332616980.1">
    <property type="nucleotide sequence ID" value="NZ_JAXGFP010000005.1"/>
</dbReference>
<evidence type="ECO:0000259" key="4">
    <source>
        <dbReference type="Pfam" id="PF25876"/>
    </source>
</evidence>
<feature type="domain" description="CusB-like beta-barrel" evidence="6">
    <location>
        <begin position="191"/>
        <end position="264"/>
    </location>
</feature>
<evidence type="ECO:0000259" key="7">
    <source>
        <dbReference type="Pfam" id="PF25989"/>
    </source>
</evidence>
<dbReference type="Pfam" id="PF25917">
    <property type="entry name" value="BSH_RND"/>
    <property type="match status" value="1"/>
</dbReference>
<dbReference type="InterPro" id="IPR058625">
    <property type="entry name" value="MdtA-like_BSH"/>
</dbReference>
<organism evidence="8 9">
    <name type="scientific">Novilysobacter erysipheiresistens</name>
    <dbReference type="NCBI Taxonomy" id="1749332"/>
    <lineage>
        <taxon>Bacteria</taxon>
        <taxon>Pseudomonadati</taxon>
        <taxon>Pseudomonadota</taxon>
        <taxon>Gammaproteobacteria</taxon>
        <taxon>Lysobacterales</taxon>
        <taxon>Lysobacteraceae</taxon>
        <taxon>Novilysobacter</taxon>
    </lineage>
</organism>
<feature type="domain" description="Multidrug resistance protein MdtA-like alpha-helical hairpin" evidence="4">
    <location>
        <begin position="93"/>
        <end position="151"/>
    </location>
</feature>
<keyword evidence="9" id="KW-1185">Reference proteome</keyword>
<dbReference type="InterPro" id="IPR058637">
    <property type="entry name" value="YknX-like_C"/>
</dbReference>
<feature type="domain" description="YknX-like C-terminal permuted SH3-like" evidence="7">
    <location>
        <begin position="272"/>
        <end position="340"/>
    </location>
</feature>
<feature type="domain" description="Multidrug resistance protein MdtA-like barrel-sandwich hybrid" evidence="5">
    <location>
        <begin position="58"/>
        <end position="180"/>
    </location>
</feature>
<evidence type="ECO:0000256" key="2">
    <source>
        <dbReference type="SAM" id="Coils"/>
    </source>
</evidence>
<evidence type="ECO:0000259" key="5">
    <source>
        <dbReference type="Pfam" id="PF25917"/>
    </source>
</evidence>
<evidence type="ECO:0000313" key="9">
    <source>
        <dbReference type="Proteomes" id="UP001355056"/>
    </source>
</evidence>
<evidence type="ECO:0000313" key="8">
    <source>
        <dbReference type="EMBL" id="MEG3184441.1"/>
    </source>
</evidence>